<gene>
    <name evidence="2" type="ORF">OB962_04225</name>
</gene>
<evidence type="ECO:0000313" key="2">
    <source>
        <dbReference type="EMBL" id="MDM5130210.1"/>
    </source>
</evidence>
<keyword evidence="1" id="KW-0812">Transmembrane</keyword>
<proteinExistence type="predicted"/>
<accession>A0ABT7Q8E8</accession>
<organism evidence="2 3">
    <name type="scientific">Aeromonas piscicola</name>
    <dbReference type="NCBI Taxonomy" id="600645"/>
    <lineage>
        <taxon>Bacteria</taxon>
        <taxon>Pseudomonadati</taxon>
        <taxon>Pseudomonadota</taxon>
        <taxon>Gammaproteobacteria</taxon>
        <taxon>Aeromonadales</taxon>
        <taxon>Aeromonadaceae</taxon>
        <taxon>Aeromonas</taxon>
    </lineage>
</organism>
<evidence type="ECO:0000256" key="1">
    <source>
        <dbReference type="SAM" id="Phobius"/>
    </source>
</evidence>
<comment type="caution">
    <text evidence="2">The sequence shown here is derived from an EMBL/GenBank/DDBJ whole genome shotgun (WGS) entry which is preliminary data.</text>
</comment>
<dbReference type="RefSeq" id="WP_087755216.1">
    <property type="nucleotide sequence ID" value="NZ_JAOPLU010000001.1"/>
</dbReference>
<keyword evidence="1" id="KW-0472">Membrane</keyword>
<keyword evidence="1" id="KW-1133">Transmembrane helix</keyword>
<keyword evidence="3" id="KW-1185">Reference proteome</keyword>
<dbReference type="EMBL" id="JAOPLU010000001">
    <property type="protein sequence ID" value="MDM5130210.1"/>
    <property type="molecule type" value="Genomic_DNA"/>
</dbReference>
<evidence type="ECO:0000313" key="3">
    <source>
        <dbReference type="Proteomes" id="UP001168109"/>
    </source>
</evidence>
<reference evidence="2" key="1">
    <citation type="submission" date="2024-05" db="EMBL/GenBank/DDBJ databases">
        <title>WGS of Aeromonas isolates.</title>
        <authorList>
            <person name="Lee H."/>
        </authorList>
    </citation>
    <scope>NUCLEOTIDE SEQUENCE</scope>
    <source>
        <strain evidence="2">LP308</strain>
    </source>
</reference>
<dbReference type="Proteomes" id="UP001168109">
    <property type="component" value="Unassembled WGS sequence"/>
</dbReference>
<protein>
    <submittedName>
        <fullName evidence="2">DUF3304 domain-containing protein</fullName>
    </submittedName>
</protein>
<name>A0ABT7Q8E8_9GAMM</name>
<feature type="transmembrane region" description="Helical" evidence="1">
    <location>
        <begin position="20"/>
        <end position="39"/>
    </location>
</feature>
<sequence>MRKSFSIRMFNAAWDLLPRWGRWLAGVLFVAYLVWAFAIKESFGGADLVLNNLMERPISYVYVNGNMGPNAFAFDGLNAGGASAGPYDISGKTVTIEWELDMTQAQADAGYRFEKHKVTLPMPERKQGDKYFYTLIMPNNEVQVRWSPKLGAFDDVIATYRTRKY</sequence>